<dbReference type="OrthoDB" id="1744455at2"/>
<feature type="region of interest" description="Disordered" evidence="1">
    <location>
        <begin position="46"/>
        <end position="66"/>
    </location>
</feature>
<proteinExistence type="predicted"/>
<feature type="region of interest" description="Disordered" evidence="1">
    <location>
        <begin position="357"/>
        <end position="390"/>
    </location>
</feature>
<keyword evidence="3" id="KW-0732">Signal</keyword>
<dbReference type="CDD" id="cd00222">
    <property type="entry name" value="CollagenBindB"/>
    <property type="match status" value="3"/>
</dbReference>
<evidence type="ECO:0000259" key="4">
    <source>
        <dbReference type="Pfam" id="PF05738"/>
    </source>
</evidence>
<protein>
    <submittedName>
        <fullName evidence="5">Collagen adhesin</fullName>
    </submittedName>
</protein>
<evidence type="ECO:0000313" key="5">
    <source>
        <dbReference type="EMBL" id="SNU88354.1"/>
    </source>
</evidence>
<dbReference type="eggNOG" id="COG4932">
    <property type="taxonomic scope" value="Bacteria"/>
</dbReference>
<feature type="compositionally biased region" description="Acidic residues" evidence="1">
    <location>
        <begin position="375"/>
        <end position="390"/>
    </location>
</feature>
<organism evidence="5 6">
    <name type="scientific">Streptococcus merionis</name>
    <dbReference type="NCBI Taxonomy" id="400065"/>
    <lineage>
        <taxon>Bacteria</taxon>
        <taxon>Bacillati</taxon>
        <taxon>Bacillota</taxon>
        <taxon>Bacilli</taxon>
        <taxon>Lactobacillales</taxon>
        <taxon>Streptococcaceae</taxon>
        <taxon>Streptococcus</taxon>
    </lineage>
</organism>
<feature type="domain" description="CNA-B" evidence="4">
    <location>
        <begin position="406"/>
        <end position="436"/>
    </location>
</feature>
<dbReference type="Gene3D" id="2.60.40.1140">
    <property type="entry name" value="Collagen-binding surface protein Cna, B-type domain"/>
    <property type="match status" value="3"/>
</dbReference>
<accession>A0A239SUD6</accession>
<feature type="transmembrane region" description="Helical" evidence="2">
    <location>
        <begin position="714"/>
        <end position="733"/>
    </location>
</feature>
<feature type="region of interest" description="Disordered" evidence="1">
    <location>
        <begin position="438"/>
        <end position="711"/>
    </location>
</feature>
<dbReference type="RefSeq" id="WP_095114564.1">
    <property type="nucleotide sequence ID" value="NZ_LT906439.1"/>
</dbReference>
<keyword evidence="6" id="KW-1185">Reference proteome</keyword>
<dbReference type="InterPro" id="IPR008454">
    <property type="entry name" value="Collagen-bd_Cna-like_B-typ_dom"/>
</dbReference>
<feature type="domain" description="CNA-B" evidence="4">
    <location>
        <begin position="84"/>
        <end position="162"/>
    </location>
</feature>
<feature type="chain" id="PRO_5012715161" evidence="3">
    <location>
        <begin position="27"/>
        <end position="738"/>
    </location>
</feature>
<dbReference type="NCBIfam" id="TIGR01167">
    <property type="entry name" value="LPXTG_anchor"/>
    <property type="match status" value="1"/>
</dbReference>
<dbReference type="KEGG" id="smen:SAMEA4412692_1018"/>
<name>A0A239SUD6_9STRE</name>
<dbReference type="EMBL" id="LT906439">
    <property type="protein sequence ID" value="SNU88354.1"/>
    <property type="molecule type" value="Genomic_DNA"/>
</dbReference>
<sequence length="738" mass="81166">MKKIIRSLIALLIVFTTLTGLDHAYAKEKAVSSTVTYKLKETLKSSPDRGHTVKNKRSRRAADGDNQEKISIPVEKRWIGPTGYDIKIKLLANGVEKDEVTLKRWEQDNEVWKHIFEGLPKYDDNGKEIIYTVKEELDEYDRKIYKSKITGDMENGFVITNTCILKRDISVVKYWNEDAPGPEAVMHSEGASSGLPALGEKNQLSKNPIPDSIKFRLFADGKEIDKGTLSKENNWRYDFKDLLIFNQTDGREIKYSVKEDKVKGYRTEYEDHGEGFLYIINKSVIDIPVKKKWVGKEGESATVSLYKEYPTRQWSNEKGDFEVVTRKEKVQTIKLTKKTGWKHTFEDLDEFVTGPGKRREWFEDDETNDNGADAADNDEMNDNDDDAGDDFDAGHPSFPQINYPLKIKYTIEEEKVEGYETNITGDADNGFVITNTHQASITTTEAPTTETTTTTVPTTTESPSTTTTTEQPTTETTTTTVPTTTESSSTTTTTEQPTTETTTTTVPTTTESPSTTTTTEAPTTETTTTTVPTTTGSPSTTTTTEQPMTETTITTVPTTTESPSTTTTTEAPTTETTTTTVPTTTESPSTTTTTEQPMTETTITTVPTSASTTATTSKPKKPIKTTTTTEAPTTETTTTTVPTTTESPSTTTTMEQPTTETTTTSDPTTTESPSTTTMEQPTTETSTMTVSTSASTTTKPKKPGRTLPSTGETVGIASLVGVVLLGLVGFVSYRRKKN</sequence>
<feature type="domain" description="CNA-B" evidence="4">
    <location>
        <begin position="206"/>
        <end position="281"/>
    </location>
</feature>
<evidence type="ECO:0000256" key="2">
    <source>
        <dbReference type="SAM" id="Phobius"/>
    </source>
</evidence>
<reference evidence="5 6" key="1">
    <citation type="submission" date="2017-06" db="EMBL/GenBank/DDBJ databases">
        <authorList>
            <consortium name="Pathogen Informatics"/>
        </authorList>
    </citation>
    <scope>NUCLEOTIDE SEQUENCE [LARGE SCALE GENOMIC DNA]</scope>
    <source>
        <strain evidence="5 6">NCTC13788</strain>
    </source>
</reference>
<dbReference type="Pfam" id="PF05738">
    <property type="entry name" value="Cna_B"/>
    <property type="match status" value="3"/>
</dbReference>
<feature type="compositionally biased region" description="Low complexity" evidence="1">
    <location>
        <begin position="624"/>
        <end position="698"/>
    </location>
</feature>
<evidence type="ECO:0000313" key="6">
    <source>
        <dbReference type="Proteomes" id="UP000215185"/>
    </source>
</evidence>
<evidence type="ECO:0000256" key="1">
    <source>
        <dbReference type="SAM" id="MobiDB-lite"/>
    </source>
</evidence>
<keyword evidence="2" id="KW-0812">Transmembrane</keyword>
<feature type="compositionally biased region" description="Low complexity" evidence="1">
    <location>
        <begin position="442"/>
        <end position="617"/>
    </location>
</feature>
<keyword evidence="2" id="KW-1133">Transmembrane helix</keyword>
<evidence type="ECO:0000256" key="3">
    <source>
        <dbReference type="SAM" id="SignalP"/>
    </source>
</evidence>
<dbReference type="SUPFAM" id="SSF49478">
    <property type="entry name" value="Cna protein B-type domain"/>
    <property type="match status" value="2"/>
</dbReference>
<feature type="signal peptide" evidence="3">
    <location>
        <begin position="1"/>
        <end position="26"/>
    </location>
</feature>
<dbReference type="AlphaFoldDB" id="A0A239SUD6"/>
<keyword evidence="5" id="KW-0176">Collagen</keyword>
<dbReference type="Proteomes" id="UP000215185">
    <property type="component" value="Chromosome 1"/>
</dbReference>
<keyword evidence="2" id="KW-0472">Membrane</keyword>
<gene>
    <name evidence="5" type="primary">cna1</name>
    <name evidence="5" type="ORF">SAMEA4412692_01018</name>
</gene>